<evidence type="ECO:0000313" key="3">
    <source>
        <dbReference type="Ensembl" id="ENSANIP00000012944.1"/>
    </source>
</evidence>
<reference evidence="3" key="1">
    <citation type="submission" date="2025-08" db="UniProtKB">
        <authorList>
            <consortium name="Ensembl"/>
        </authorList>
    </citation>
    <scope>IDENTIFICATION</scope>
</reference>
<organism evidence="3 4">
    <name type="scientific">Accipiter nisus</name>
    <name type="common">Eurasian sparrowhawk</name>
    <dbReference type="NCBI Taxonomy" id="211598"/>
    <lineage>
        <taxon>Eukaryota</taxon>
        <taxon>Metazoa</taxon>
        <taxon>Chordata</taxon>
        <taxon>Craniata</taxon>
        <taxon>Vertebrata</taxon>
        <taxon>Euteleostomi</taxon>
        <taxon>Archelosauria</taxon>
        <taxon>Archosauria</taxon>
        <taxon>Dinosauria</taxon>
        <taxon>Saurischia</taxon>
        <taxon>Theropoda</taxon>
        <taxon>Coelurosauria</taxon>
        <taxon>Aves</taxon>
        <taxon>Neognathae</taxon>
        <taxon>Neoaves</taxon>
        <taxon>Telluraves</taxon>
        <taxon>Accipitrimorphae</taxon>
        <taxon>Accipitriformes</taxon>
        <taxon>Accipitridae</taxon>
        <taxon>Accipitrinae</taxon>
        <taxon>Accipiter</taxon>
    </lineage>
</organism>
<proteinExistence type="inferred from homology"/>
<protein>
    <submittedName>
        <fullName evidence="3">Secernin 3</fullName>
    </submittedName>
</protein>
<dbReference type="PANTHER" id="PTHR12994:SF18">
    <property type="entry name" value="SECERNIN-3"/>
    <property type="match status" value="1"/>
</dbReference>
<feature type="compositionally biased region" description="Low complexity" evidence="2">
    <location>
        <begin position="47"/>
        <end position="68"/>
    </location>
</feature>
<evidence type="ECO:0000313" key="4">
    <source>
        <dbReference type="Proteomes" id="UP000694541"/>
    </source>
</evidence>
<feature type="compositionally biased region" description="Pro residues" evidence="2">
    <location>
        <begin position="138"/>
        <end position="148"/>
    </location>
</feature>
<dbReference type="GO" id="GO:0016805">
    <property type="term" value="F:dipeptidase activity"/>
    <property type="evidence" value="ECO:0007669"/>
    <property type="project" value="InterPro"/>
</dbReference>
<dbReference type="PANTHER" id="PTHR12994">
    <property type="entry name" value="SECERNIN"/>
    <property type="match status" value="1"/>
</dbReference>
<feature type="region of interest" description="Disordered" evidence="2">
    <location>
        <begin position="134"/>
        <end position="176"/>
    </location>
</feature>
<sequence length="586" mass="64046">MPYPCRCGAGTPSPPPPTPRDAARPRPSLPASPGAQRARAAGRLRGRSASPQTSRPARATTAPAAGPARPGPPHLFDVGLGGGVKILLAHEVGERLPHGGSGQGASGPRRSHRPSAGRLRRAFRVGGRAFLRAAATPPLRPAPPPPRPAAATTGPEERPPPAGAASMFPRPPPRSCDTFVALPPAAAGGRVVFGKNSDRPADEVQEVVYFPAAAHPPGAALECTYIQIDQVEKTHAVVLSRPSWLWGAEMGANEHGVCIGNEAVWGREEVCDDEALLGMDLVRLGLERADTAEKALAVIVDLLEKYGQGGNCMESHMVFTYHNSFLIADRKEAWVLETSGKYWAAEKVEGGIRNISNQLSITTKIDREHPELKEYAKSKGWWDGEKEFDFAATYSYVNTARMTTSRGRYCEGYKLLNKHKGSITSEIMMQILRDKESGINMEGGFMTTGSMVSVLPQQPNLPCIHYFTGTPDPARSVFKPFIFVPNITQLLKTSSPTFGHDDPVKKQPRFQNKPDRRHELYKKHESAAVVMETIEGQGKEMLKEIQELEKQKISEMESILQNAYFDINHVVNLFSQCVEEELKIYS</sequence>
<dbReference type="GO" id="GO:0070004">
    <property type="term" value="F:cysteine-type exopeptidase activity"/>
    <property type="evidence" value="ECO:0007669"/>
    <property type="project" value="InterPro"/>
</dbReference>
<keyword evidence="4" id="KW-1185">Reference proteome</keyword>
<evidence type="ECO:0000256" key="1">
    <source>
        <dbReference type="ARBA" id="ARBA00005705"/>
    </source>
</evidence>
<dbReference type="GO" id="GO:0006508">
    <property type="term" value="P:proteolysis"/>
    <property type="evidence" value="ECO:0007669"/>
    <property type="project" value="InterPro"/>
</dbReference>
<dbReference type="Proteomes" id="UP000694541">
    <property type="component" value="Unplaced"/>
</dbReference>
<comment type="similarity">
    <text evidence="1">Belongs to the peptidase C69 family. Secernin subfamily.</text>
</comment>
<dbReference type="Pfam" id="PF03577">
    <property type="entry name" value="Peptidase_C69"/>
    <property type="match status" value="1"/>
</dbReference>
<name>A0A8B9MVX9_9AVES</name>
<dbReference type="Gene3D" id="3.60.60.10">
    <property type="entry name" value="Penicillin V Acylase, Chain A"/>
    <property type="match status" value="1"/>
</dbReference>
<dbReference type="InterPro" id="IPR005322">
    <property type="entry name" value="Peptidase_C69"/>
</dbReference>
<feature type="region of interest" description="Disordered" evidence="2">
    <location>
        <begin position="95"/>
        <end position="117"/>
    </location>
</feature>
<feature type="compositionally biased region" description="Low complexity" evidence="2">
    <location>
        <begin position="25"/>
        <end position="39"/>
    </location>
</feature>
<accession>A0A8B9MVX9</accession>
<dbReference type="FunFam" id="3.60.60.10:FF:000001">
    <property type="entry name" value="Secernin 1"/>
    <property type="match status" value="1"/>
</dbReference>
<reference evidence="3" key="2">
    <citation type="submission" date="2025-09" db="UniProtKB">
        <authorList>
            <consortium name="Ensembl"/>
        </authorList>
    </citation>
    <scope>IDENTIFICATION</scope>
</reference>
<evidence type="ECO:0000256" key="2">
    <source>
        <dbReference type="SAM" id="MobiDB-lite"/>
    </source>
</evidence>
<feature type="region of interest" description="Disordered" evidence="2">
    <location>
        <begin position="1"/>
        <end position="77"/>
    </location>
</feature>
<dbReference type="AlphaFoldDB" id="A0A8B9MVX9"/>
<dbReference type="Ensembl" id="ENSANIT00000013404.1">
    <property type="protein sequence ID" value="ENSANIP00000012944.1"/>
    <property type="gene ID" value="ENSANIG00000008776.1"/>
</dbReference>